<dbReference type="EMBL" id="QKMR01000004">
    <property type="protein sequence ID" value="PYG89170.1"/>
    <property type="molecule type" value="Genomic_DNA"/>
</dbReference>
<accession>A0A318XPR1</accession>
<evidence type="ECO:0000313" key="1">
    <source>
        <dbReference type="EMBL" id="PYG89170.1"/>
    </source>
</evidence>
<keyword evidence="2" id="KW-1185">Reference proteome</keyword>
<dbReference type="AlphaFoldDB" id="A0A318XPR1"/>
<sequence>MAKFFLSMREYVEAVKGCITRAYPSSFLREHSVLEIMNYILKKNIYNVIDIGNLE</sequence>
<organism evidence="1 2">
    <name type="scientific">Ruminiclostridium sufflavum DSM 19573</name>
    <dbReference type="NCBI Taxonomy" id="1121337"/>
    <lineage>
        <taxon>Bacteria</taxon>
        <taxon>Bacillati</taxon>
        <taxon>Bacillota</taxon>
        <taxon>Clostridia</taxon>
        <taxon>Eubacteriales</taxon>
        <taxon>Oscillospiraceae</taxon>
        <taxon>Ruminiclostridium</taxon>
    </lineage>
</organism>
<reference evidence="1 2" key="1">
    <citation type="submission" date="2018-06" db="EMBL/GenBank/DDBJ databases">
        <title>Genomic Encyclopedia of Type Strains, Phase I: the one thousand microbial genomes (KMG-I) project.</title>
        <authorList>
            <person name="Kyrpides N."/>
        </authorList>
    </citation>
    <scope>NUCLEOTIDE SEQUENCE [LARGE SCALE GENOMIC DNA]</scope>
    <source>
        <strain evidence="1 2">DSM 19573</strain>
    </source>
</reference>
<proteinExistence type="predicted"/>
<gene>
    <name evidence="1" type="ORF">LY28_00993</name>
</gene>
<protein>
    <submittedName>
        <fullName evidence="1">Uncharacterized protein</fullName>
    </submittedName>
</protein>
<evidence type="ECO:0000313" key="2">
    <source>
        <dbReference type="Proteomes" id="UP000248132"/>
    </source>
</evidence>
<name>A0A318XPR1_9FIRM</name>
<comment type="caution">
    <text evidence="1">The sequence shown here is derived from an EMBL/GenBank/DDBJ whole genome shotgun (WGS) entry which is preliminary data.</text>
</comment>
<dbReference type="Proteomes" id="UP000248132">
    <property type="component" value="Unassembled WGS sequence"/>
</dbReference>